<keyword evidence="4" id="KW-1185">Reference proteome</keyword>
<evidence type="ECO:0000313" key="4">
    <source>
        <dbReference type="Proteomes" id="UP000053477"/>
    </source>
</evidence>
<dbReference type="EMBL" id="KQ085888">
    <property type="protein sequence ID" value="KLO19208.1"/>
    <property type="molecule type" value="Genomic_DNA"/>
</dbReference>
<dbReference type="InterPro" id="IPR052220">
    <property type="entry name" value="METTL25"/>
</dbReference>
<dbReference type="STRING" id="27342.A0A0H2SBW0"/>
<evidence type="ECO:0000313" key="3">
    <source>
        <dbReference type="EMBL" id="KLO19208.1"/>
    </source>
</evidence>
<dbReference type="Proteomes" id="UP000053477">
    <property type="component" value="Unassembled WGS sequence"/>
</dbReference>
<dbReference type="SUPFAM" id="SSF53335">
    <property type="entry name" value="S-adenosyl-L-methionine-dependent methyltransferases"/>
    <property type="match status" value="1"/>
</dbReference>
<feature type="domain" description="Methyltransferase" evidence="2">
    <location>
        <begin position="167"/>
        <end position="373"/>
    </location>
</feature>
<evidence type="ECO:0000259" key="2">
    <source>
        <dbReference type="Pfam" id="PF13679"/>
    </source>
</evidence>
<dbReference type="OrthoDB" id="10258156at2759"/>
<dbReference type="PANTHER" id="PTHR12496">
    <property type="entry name" value="CGI-41 METHYLTRANSFERASE"/>
    <property type="match status" value="1"/>
</dbReference>
<dbReference type="InterPro" id="IPR029063">
    <property type="entry name" value="SAM-dependent_MTases_sf"/>
</dbReference>
<dbReference type="InParanoid" id="A0A0H2SBW0"/>
<proteinExistence type="predicted"/>
<accession>A0A0H2SBW0</accession>
<dbReference type="Pfam" id="PF13679">
    <property type="entry name" value="Methyltransf_32"/>
    <property type="match status" value="1"/>
</dbReference>
<protein>
    <recommendedName>
        <fullName evidence="2">Methyltransferase domain-containing protein</fullName>
    </recommendedName>
</protein>
<reference evidence="3 4" key="1">
    <citation type="submission" date="2015-04" db="EMBL/GenBank/DDBJ databases">
        <title>Complete genome sequence of Schizopora paradoxa KUC8140, a cosmopolitan wood degrader in East Asia.</title>
        <authorList>
            <consortium name="DOE Joint Genome Institute"/>
            <person name="Min B."/>
            <person name="Park H."/>
            <person name="Jang Y."/>
            <person name="Kim J.-J."/>
            <person name="Kim K.H."/>
            <person name="Pangilinan J."/>
            <person name="Lipzen A."/>
            <person name="Riley R."/>
            <person name="Grigoriev I.V."/>
            <person name="Spatafora J.W."/>
            <person name="Choi I.-G."/>
        </authorList>
    </citation>
    <scope>NUCLEOTIDE SEQUENCE [LARGE SCALE GENOMIC DNA]</scope>
    <source>
        <strain evidence="3 4">KUC8140</strain>
    </source>
</reference>
<feature type="region of interest" description="Disordered" evidence="1">
    <location>
        <begin position="232"/>
        <end position="258"/>
    </location>
</feature>
<gene>
    <name evidence="3" type="ORF">SCHPADRAFT_935534</name>
</gene>
<name>A0A0H2SBW0_9AGAM</name>
<evidence type="ECO:0000256" key="1">
    <source>
        <dbReference type="SAM" id="MobiDB-lite"/>
    </source>
</evidence>
<dbReference type="PANTHER" id="PTHR12496:SF0">
    <property type="entry name" value="METHYLTRANSFERASE DOMAIN-CONTAINING PROTEIN"/>
    <property type="match status" value="1"/>
</dbReference>
<dbReference type="InterPro" id="IPR025714">
    <property type="entry name" value="Methyltranfer_dom"/>
</dbReference>
<organism evidence="3 4">
    <name type="scientific">Schizopora paradoxa</name>
    <dbReference type="NCBI Taxonomy" id="27342"/>
    <lineage>
        <taxon>Eukaryota</taxon>
        <taxon>Fungi</taxon>
        <taxon>Dikarya</taxon>
        <taxon>Basidiomycota</taxon>
        <taxon>Agaricomycotina</taxon>
        <taxon>Agaricomycetes</taxon>
        <taxon>Hymenochaetales</taxon>
        <taxon>Schizoporaceae</taxon>
        <taxon>Schizopora</taxon>
    </lineage>
</organism>
<sequence length="561" mass="62536">MDASAASPLEWLTKLSKRQVKFLSEPSIASLFNYHPNDIAEAFLKAFSSSWTVTQNDEIPHEWLSWWKWASNEPDRWLDLIKENTIIHTNETPSDSETSPASTFQCPSDVVDILLRLKSVSIPRFADSVTLHTDEASFSKNLYRGSPPSLSVEEVFLNKKPMGMSPKKMHEVCRMASYIYRLIETLERESGISISHVVDVGAGQGYLSRALRDMRPTGSEGRDIHVLALDSVDEQTSGARRRQTRAEKKNKNSKAGKVGSVTHRTLQLGFDLRNDRELANAPSDQSASQLALEAVINEWLEELEHTDDSLHSTNNLGSSSKITTPILFVALHACGSLTPTVLRQVVTFKNKASNRAWYCAAAVVVGCCYNLLEHSDFPLSDAVKAQASSHSPPLDLSASHLQLAAQVPLQWLRSDEALSDFKLALRKMSYRALLSAFLQNLETNDDHDNAAKRRRVGKLNDNAYADFDTFLAAAGMKLQVDFMEMRRSRFADIENSSIVRQLEVLHVLRCNLGPAVESLIVVDRLCWLEEAVGGELDVELVNLFDQATSSGRNLGIVVRPR</sequence>
<dbReference type="AlphaFoldDB" id="A0A0H2SBW0"/>